<evidence type="ECO:0000313" key="2">
    <source>
        <dbReference type="EMBL" id="GFP98633.1"/>
    </source>
</evidence>
<feature type="region of interest" description="Disordered" evidence="1">
    <location>
        <begin position="23"/>
        <end position="44"/>
    </location>
</feature>
<evidence type="ECO:0000256" key="1">
    <source>
        <dbReference type="SAM" id="MobiDB-lite"/>
    </source>
</evidence>
<organism evidence="2 3">
    <name type="scientific">Phtheirospermum japonicum</name>
    <dbReference type="NCBI Taxonomy" id="374723"/>
    <lineage>
        <taxon>Eukaryota</taxon>
        <taxon>Viridiplantae</taxon>
        <taxon>Streptophyta</taxon>
        <taxon>Embryophyta</taxon>
        <taxon>Tracheophyta</taxon>
        <taxon>Spermatophyta</taxon>
        <taxon>Magnoliopsida</taxon>
        <taxon>eudicotyledons</taxon>
        <taxon>Gunneridae</taxon>
        <taxon>Pentapetalae</taxon>
        <taxon>asterids</taxon>
        <taxon>lamiids</taxon>
        <taxon>Lamiales</taxon>
        <taxon>Orobanchaceae</taxon>
        <taxon>Orobanchaceae incertae sedis</taxon>
        <taxon>Phtheirospermum</taxon>
    </lineage>
</organism>
<keyword evidence="3" id="KW-1185">Reference proteome</keyword>
<proteinExistence type="predicted"/>
<evidence type="ECO:0000313" key="3">
    <source>
        <dbReference type="Proteomes" id="UP000653305"/>
    </source>
</evidence>
<dbReference type="EMBL" id="BMAC01000538">
    <property type="protein sequence ID" value="GFP98633.1"/>
    <property type="molecule type" value="Genomic_DNA"/>
</dbReference>
<name>A0A830CRY5_9LAMI</name>
<reference evidence="2" key="1">
    <citation type="submission" date="2020-07" db="EMBL/GenBank/DDBJ databases">
        <title>Ethylene signaling mediates host invasion by parasitic plants.</title>
        <authorList>
            <person name="Yoshida S."/>
        </authorList>
    </citation>
    <scope>NUCLEOTIDE SEQUENCE</scope>
    <source>
        <strain evidence="2">Okayama</strain>
    </source>
</reference>
<dbReference type="Proteomes" id="UP000653305">
    <property type="component" value="Unassembled WGS sequence"/>
</dbReference>
<gene>
    <name evidence="2" type="ORF">PHJA_002007200</name>
</gene>
<sequence length="322" mass="36485">MAESEMCTESMITAEKRRISLDTSPTELPSTKRRQTSVSGISDPSRITQLVDDPTIMGLAHKLAGDLGFVQMAKELLLSLQGVGAEHLPSLRIWHNQPLLNALKQYQLMPAIEETFPHENQQIEERMARIMEQPSLKSLLGEKEDGAIMRAAIIILLAYWIDGDNENETLEDVPSIDDHWIDGDNENETLEDVPSIDDQDGSEDMGSCINLDESIIYDLVDHTRIEEIACEVESGSGLAIILDELLKSVLQPRASLHEDCKANFKIVNMAWEDNQLISLLLKQERVIHQIERYFNVSNQQLRETLTPLIKDHLSMRDIFTRE</sequence>
<dbReference type="AlphaFoldDB" id="A0A830CRY5"/>
<accession>A0A830CRY5</accession>
<protein>
    <submittedName>
        <fullName evidence="2">Uncharacterized protein</fullName>
    </submittedName>
</protein>
<comment type="caution">
    <text evidence="2">The sequence shown here is derived from an EMBL/GenBank/DDBJ whole genome shotgun (WGS) entry which is preliminary data.</text>
</comment>